<dbReference type="GO" id="GO:0016787">
    <property type="term" value="F:hydrolase activity"/>
    <property type="evidence" value="ECO:0007669"/>
    <property type="project" value="UniProtKB-KW"/>
</dbReference>
<evidence type="ECO:0000256" key="1">
    <source>
        <dbReference type="ARBA" id="ARBA00006336"/>
    </source>
</evidence>
<dbReference type="EMBL" id="AECS01000037">
    <property type="protein sequence ID" value="EFQ03936.1"/>
    <property type="molecule type" value="Genomic_DNA"/>
</dbReference>
<dbReference type="InterPro" id="IPR036380">
    <property type="entry name" value="Isochorismatase-like_sf"/>
</dbReference>
<dbReference type="EC" id="3.-.-.-" evidence="4"/>
<protein>
    <submittedName>
        <fullName evidence="4">Isochorismatase family protein</fullName>
        <ecNumber evidence="4">3.-.-.-</ecNumber>
    </submittedName>
</protein>
<dbReference type="InterPro" id="IPR000868">
    <property type="entry name" value="Isochorismatase-like_dom"/>
</dbReference>
<sequence>MIISVIIQRFHGRKKEGIMKALVVIDIQNMLIRMKPYESTRFLQRVGILIEQARKKGIEVIYVRHKSDSLVPGTKDWQIHEAVAPKEGEKIIEKTYPSSFKDTDFDTYLKDKGIDNLILVGMQVEYCVDTTIRVAFEKNYKITVPQGGTTTFDTKNMPAANIRIHHEKIWDRVFGRVLPLEEVLSFMDEK</sequence>
<evidence type="ECO:0000259" key="3">
    <source>
        <dbReference type="Pfam" id="PF00857"/>
    </source>
</evidence>
<accession>E2ZD15</accession>
<dbReference type="Pfam" id="PF00857">
    <property type="entry name" value="Isochorismatase"/>
    <property type="match status" value="1"/>
</dbReference>
<dbReference type="SUPFAM" id="SSF52499">
    <property type="entry name" value="Isochorismatase-like hydrolases"/>
    <property type="match status" value="1"/>
</dbReference>
<name>E2ZD15_9FIRM</name>
<gene>
    <name evidence="4" type="ORF">HMPREF9429_01119</name>
</gene>
<dbReference type="Proteomes" id="UP000003195">
    <property type="component" value="Unassembled WGS sequence"/>
</dbReference>
<reference evidence="4 5" key="1">
    <citation type="submission" date="2010-08" db="EMBL/GenBank/DDBJ databases">
        <authorList>
            <person name="Weinstock G."/>
            <person name="Sodergren E."/>
            <person name="Clifton S."/>
            <person name="Fulton L."/>
            <person name="Fulton B."/>
            <person name="Courtney L."/>
            <person name="Fronick C."/>
            <person name="Harrison M."/>
            <person name="Strong C."/>
            <person name="Farmer C."/>
            <person name="Delahaunty K."/>
            <person name="Markovic C."/>
            <person name="Hall O."/>
            <person name="Minx P."/>
            <person name="Tomlinson C."/>
            <person name="Mitreva M."/>
            <person name="Hou S."/>
            <person name="Chen J."/>
            <person name="Wollam A."/>
            <person name="Pepin K.H."/>
            <person name="Johnson M."/>
            <person name="Bhonagiri V."/>
            <person name="Zhang X."/>
            <person name="Suruliraj S."/>
            <person name="Warren W."/>
            <person name="Chinwalla A."/>
            <person name="Mardis E.R."/>
            <person name="Wilson R.K."/>
        </authorList>
    </citation>
    <scope>NUCLEOTIDE SEQUENCE [LARGE SCALE GENOMIC DNA]</scope>
    <source>
        <strain evidence="4 5">F0359</strain>
    </source>
</reference>
<dbReference type="InterPro" id="IPR050272">
    <property type="entry name" value="Isochorismatase-like_hydrls"/>
</dbReference>
<feature type="domain" description="Isochorismatase-like" evidence="3">
    <location>
        <begin position="21"/>
        <end position="160"/>
    </location>
</feature>
<dbReference type="AlphaFoldDB" id="E2ZD15"/>
<dbReference type="STRING" id="706434.HMPREF9429_01119"/>
<keyword evidence="2 4" id="KW-0378">Hydrolase</keyword>
<evidence type="ECO:0000313" key="4">
    <source>
        <dbReference type="EMBL" id="EFQ03936.1"/>
    </source>
</evidence>
<proteinExistence type="inferred from homology"/>
<comment type="similarity">
    <text evidence="1">Belongs to the isochorismatase family.</text>
</comment>
<dbReference type="Gene3D" id="3.40.50.850">
    <property type="entry name" value="Isochorismatase-like"/>
    <property type="match status" value="1"/>
</dbReference>
<dbReference type="HOGENOM" id="CLU_068979_5_5_9"/>
<organism evidence="4 5">
    <name type="scientific">Megasphaera micronuciformis F0359</name>
    <dbReference type="NCBI Taxonomy" id="706434"/>
    <lineage>
        <taxon>Bacteria</taxon>
        <taxon>Bacillati</taxon>
        <taxon>Bacillota</taxon>
        <taxon>Negativicutes</taxon>
        <taxon>Veillonellales</taxon>
        <taxon>Veillonellaceae</taxon>
        <taxon>Megasphaera</taxon>
    </lineage>
</organism>
<keyword evidence="5" id="KW-1185">Reference proteome</keyword>
<dbReference type="CDD" id="cd01014">
    <property type="entry name" value="nicotinamidase_related"/>
    <property type="match status" value="1"/>
</dbReference>
<dbReference type="PANTHER" id="PTHR43540">
    <property type="entry name" value="PEROXYUREIDOACRYLATE/UREIDOACRYLATE AMIDOHYDROLASE-RELATED"/>
    <property type="match status" value="1"/>
</dbReference>
<evidence type="ECO:0000313" key="5">
    <source>
        <dbReference type="Proteomes" id="UP000003195"/>
    </source>
</evidence>
<comment type="caution">
    <text evidence="4">The sequence shown here is derived from an EMBL/GenBank/DDBJ whole genome shotgun (WGS) entry which is preliminary data.</text>
</comment>
<evidence type="ECO:0000256" key="2">
    <source>
        <dbReference type="ARBA" id="ARBA00022801"/>
    </source>
</evidence>
<dbReference type="eggNOG" id="COG1335">
    <property type="taxonomic scope" value="Bacteria"/>
</dbReference>
<dbReference type="PANTHER" id="PTHR43540:SF14">
    <property type="entry name" value="ISOCHORISMATASE"/>
    <property type="match status" value="1"/>
</dbReference>